<dbReference type="KEGG" id="vg:65099913"/>
<evidence type="ECO:0000313" key="2">
    <source>
        <dbReference type="Proteomes" id="UP000297192"/>
    </source>
</evidence>
<dbReference type="EMBL" id="MF599468">
    <property type="protein sequence ID" value="ATE87150.1"/>
    <property type="molecule type" value="Genomic_DNA"/>
</dbReference>
<reference evidence="1" key="1">
    <citation type="journal article" date="2017" name="Arch. Virol.">
        <title>Complete genome sequence of shrimp hemocyte iridescent virus (SHIV) isolated from white leg shrimp, Litopenaeus vannamei.</title>
        <authorList>
            <person name="Qiu L."/>
            <person name="Chen M.M."/>
            <person name="Wang R.Y."/>
            <person name="Wan X.Y."/>
            <person name="Li C."/>
            <person name="Zhang Q.L."/>
            <person name="Dong X."/>
            <person name="Yang B."/>
            <person name="Xiang J.H."/>
            <person name="Huang J."/>
        </authorList>
    </citation>
    <scope>NUCLEOTIDE SEQUENCE [LARGE SCALE GENOMIC DNA]</scope>
    <source>
        <strain evidence="1">20141215</strain>
    </source>
</reference>
<dbReference type="Proteomes" id="UP000297192">
    <property type="component" value="Segment"/>
</dbReference>
<reference evidence="1" key="2">
    <citation type="journal article" date="2017" name="Sci. Rep.">
        <title>Characterization of a new member of Iridoviridae, Shrimp hemocyte iridescent virus (SHIV), found in white leg shrimp (Litopenaeus vannamei).</title>
        <authorList>
            <person name="Qiu L."/>
            <person name="Chen M.M."/>
            <person name="Wan X.Y."/>
            <person name="Li C."/>
            <person name="Zhang Q.L."/>
            <person name="Wang R.Y."/>
            <person name="Cheng D.Y."/>
            <person name="Dong X."/>
            <person name="Yang B."/>
            <person name="Wang X.H."/>
            <person name="Xiang J.H."/>
            <person name="Huang J."/>
        </authorList>
    </citation>
    <scope>NUCLEOTIDE SEQUENCE [LARGE SCALE GENOMIC DNA]</scope>
    <source>
        <strain evidence="1">20141215</strain>
    </source>
</reference>
<accession>A0A291B0Z2</accession>
<keyword evidence="2" id="KW-1185">Reference proteome</keyword>
<name>A0A291B0Z2_9VIRU</name>
<sequence>MAENTNMQNTTTIMNVNESAKFKETHLALGYSDSLLDILKYIEVTEFQIDTFMLDKFWQCVS</sequence>
<protein>
    <submittedName>
        <fullName evidence="1">Uncharacterized protein</fullName>
    </submittedName>
</protein>
<gene>
    <name evidence="1" type="primary">141R</name>
</gene>
<evidence type="ECO:0000313" key="1">
    <source>
        <dbReference type="EMBL" id="ATE87150.1"/>
    </source>
</evidence>
<dbReference type="GeneID" id="65099913"/>
<dbReference type="RefSeq" id="YP_010084893.1">
    <property type="nucleotide sequence ID" value="NC_055165.1"/>
</dbReference>
<proteinExistence type="predicted"/>
<organism evidence="1">
    <name type="scientific">Shrimp hemocyte iridescent virus</name>
    <dbReference type="NCBI Taxonomy" id="2039780"/>
    <lineage>
        <taxon>Viruses</taxon>
        <taxon>Varidnaviria</taxon>
        <taxon>Bamfordvirae</taxon>
        <taxon>Nucleocytoviricota</taxon>
        <taxon>Megaviricetes</taxon>
        <taxon>Pimascovirales</taxon>
        <taxon>Pimascovirales incertae sedis</taxon>
        <taxon>Iridoviridae</taxon>
        <taxon>Betairidovirinae</taxon>
        <taxon>Decapodiridovirus</taxon>
        <taxon>Decapodiridovirus litopenaeus1</taxon>
        <taxon>Decapod iridescent virus 1</taxon>
    </lineage>
</organism>